<organism evidence="3 4">
    <name type="scientific">Megalops atlanticus</name>
    <name type="common">Tarpon</name>
    <name type="synonym">Clupea gigantea</name>
    <dbReference type="NCBI Taxonomy" id="7932"/>
    <lineage>
        <taxon>Eukaryota</taxon>
        <taxon>Metazoa</taxon>
        <taxon>Chordata</taxon>
        <taxon>Craniata</taxon>
        <taxon>Vertebrata</taxon>
        <taxon>Euteleostomi</taxon>
        <taxon>Actinopterygii</taxon>
        <taxon>Neopterygii</taxon>
        <taxon>Teleostei</taxon>
        <taxon>Elopiformes</taxon>
        <taxon>Megalopidae</taxon>
        <taxon>Megalops</taxon>
    </lineage>
</organism>
<dbReference type="PANTHER" id="PTHR14965:SF9">
    <property type="entry name" value="APOPTOSIS FACILITATOR BCL-2-LIKE PROTEIN 14"/>
    <property type="match status" value="1"/>
</dbReference>
<name>A0A9D3PZX7_MEGAT</name>
<comment type="caution">
    <text evidence="3">The sequence shown here is derived from an EMBL/GenBank/DDBJ whole genome shotgun (WGS) entry which is preliminary data.</text>
</comment>
<feature type="region of interest" description="Disordered" evidence="2">
    <location>
        <begin position="58"/>
        <end position="119"/>
    </location>
</feature>
<dbReference type="GO" id="GO:0006915">
    <property type="term" value="P:apoptotic process"/>
    <property type="evidence" value="ECO:0007669"/>
    <property type="project" value="UniProtKB-KW"/>
</dbReference>
<evidence type="ECO:0000256" key="2">
    <source>
        <dbReference type="SAM" id="MobiDB-lite"/>
    </source>
</evidence>
<feature type="compositionally biased region" description="Basic and acidic residues" evidence="2">
    <location>
        <begin position="131"/>
        <end position="143"/>
    </location>
</feature>
<dbReference type="PANTHER" id="PTHR14965">
    <property type="entry name" value="SI:CH73-248E21.1"/>
    <property type="match status" value="1"/>
</dbReference>
<dbReference type="AlphaFoldDB" id="A0A9D3PZX7"/>
<dbReference type="OrthoDB" id="9836802at2759"/>
<feature type="region of interest" description="Disordered" evidence="2">
    <location>
        <begin position="131"/>
        <end position="221"/>
    </location>
</feature>
<evidence type="ECO:0000256" key="1">
    <source>
        <dbReference type="ARBA" id="ARBA00022703"/>
    </source>
</evidence>
<evidence type="ECO:0000313" key="3">
    <source>
        <dbReference type="EMBL" id="KAG7472148.1"/>
    </source>
</evidence>
<sequence>MQPAEQAAPQCPLLLSLGRKDTTRLLEVYVKRSLSVNDGSLPQRKPWTKAQKWVTLAKGRQAVRRSSSDSSAHLGSNKLASFKSSPTEVPSSAPLVGAKEQEKKPGRTRKDAKRDKKSSTWKRFLGLFSKKRGEEKEAREHSAESAGACLPPDSPPDSLLDSSPDTASPPVSCLSVPNPFGGDQGSPRSGKSLKKRRSLLKLSFRSRDTDTTRTQREPSFRLLPGPSDEAVVCVEPSSTYYEKVSEELERIVKEVKDSPSDEDHATFAESVQKRASMVAAEDEECIEKIISLLKQQGDAIDVKIKDNVKVSSFFQSLSYRDFQQLADRYVEEEIPSQLPQDTAAPELLKFAFTLDFTAKVAGLANQAVSRIMGFGNQYLQDRFTQMSKAHVLTSRAEVAQSFSGPD</sequence>
<feature type="compositionally biased region" description="Polar residues" evidence="2">
    <location>
        <begin position="64"/>
        <end position="90"/>
    </location>
</feature>
<evidence type="ECO:0008006" key="5">
    <source>
        <dbReference type="Google" id="ProtNLM"/>
    </source>
</evidence>
<dbReference type="GO" id="GO:2001236">
    <property type="term" value="P:regulation of extrinsic apoptotic signaling pathway"/>
    <property type="evidence" value="ECO:0007669"/>
    <property type="project" value="TreeGrafter"/>
</dbReference>
<feature type="compositionally biased region" description="Basic and acidic residues" evidence="2">
    <location>
        <begin position="99"/>
        <end position="118"/>
    </location>
</feature>
<dbReference type="EMBL" id="JAFDVH010000008">
    <property type="protein sequence ID" value="KAG7472148.1"/>
    <property type="molecule type" value="Genomic_DNA"/>
</dbReference>
<dbReference type="Proteomes" id="UP001046870">
    <property type="component" value="Chromosome 8"/>
</dbReference>
<evidence type="ECO:0000313" key="4">
    <source>
        <dbReference type="Proteomes" id="UP001046870"/>
    </source>
</evidence>
<reference evidence="3" key="1">
    <citation type="submission" date="2021-01" db="EMBL/GenBank/DDBJ databases">
        <authorList>
            <person name="Zahm M."/>
            <person name="Roques C."/>
            <person name="Cabau C."/>
            <person name="Klopp C."/>
            <person name="Donnadieu C."/>
            <person name="Jouanno E."/>
            <person name="Lampietro C."/>
            <person name="Louis A."/>
            <person name="Herpin A."/>
            <person name="Echchiki A."/>
            <person name="Berthelot C."/>
            <person name="Parey E."/>
            <person name="Roest-Crollius H."/>
            <person name="Braasch I."/>
            <person name="Postlethwait J."/>
            <person name="Bobe J."/>
            <person name="Montfort J."/>
            <person name="Bouchez O."/>
            <person name="Begum T."/>
            <person name="Mejri S."/>
            <person name="Adams A."/>
            <person name="Chen W.-J."/>
            <person name="Guiguen Y."/>
        </authorList>
    </citation>
    <scope>NUCLEOTIDE SEQUENCE</scope>
    <source>
        <strain evidence="3">YG-15Mar2019-1</strain>
        <tissue evidence="3">Brain</tissue>
    </source>
</reference>
<feature type="compositionally biased region" description="Low complexity" evidence="2">
    <location>
        <begin position="156"/>
        <end position="170"/>
    </location>
</feature>
<keyword evidence="4" id="KW-1185">Reference proteome</keyword>
<keyword evidence="1" id="KW-0053">Apoptosis</keyword>
<feature type="compositionally biased region" description="Basic and acidic residues" evidence="2">
    <location>
        <begin position="205"/>
        <end position="219"/>
    </location>
</feature>
<proteinExistence type="predicted"/>
<protein>
    <recommendedName>
        <fullName evidence="5">Apoptosis facilitator Bcl-2-like protein 14</fullName>
    </recommendedName>
</protein>
<gene>
    <name evidence="3" type="ORF">MATL_G00105480</name>
</gene>
<accession>A0A9D3PZX7</accession>